<gene>
    <name evidence="7" type="ORF">NH26_08835</name>
</gene>
<dbReference type="InterPro" id="IPR001126">
    <property type="entry name" value="UmuC"/>
</dbReference>
<dbReference type="CDD" id="cd01700">
    <property type="entry name" value="PolY_Pol_V_umuC"/>
    <property type="match status" value="1"/>
</dbReference>
<accession>A0A1S1Z5I6</accession>
<evidence type="ECO:0000256" key="1">
    <source>
        <dbReference type="ARBA" id="ARBA00010945"/>
    </source>
</evidence>
<dbReference type="GO" id="GO:0009432">
    <property type="term" value="P:SOS response"/>
    <property type="evidence" value="ECO:0007669"/>
    <property type="project" value="UniProtKB-KW"/>
</dbReference>
<evidence type="ECO:0000256" key="5">
    <source>
        <dbReference type="ARBA" id="ARBA00023236"/>
    </source>
</evidence>
<dbReference type="GO" id="GO:0003887">
    <property type="term" value="F:DNA-directed DNA polymerase activity"/>
    <property type="evidence" value="ECO:0007669"/>
    <property type="project" value="TreeGrafter"/>
</dbReference>
<reference evidence="7 8" key="1">
    <citation type="journal article" date="2012" name="Int. J. Syst. Evol. Microbiol.">
        <title>Flammeovirga pacifica sp. nov., isolated from deep-sea sediment.</title>
        <authorList>
            <person name="Xu H."/>
            <person name="Fu Y."/>
            <person name="Yang N."/>
            <person name="Ding Z."/>
            <person name="Lai Q."/>
            <person name="Zeng R."/>
        </authorList>
    </citation>
    <scope>NUCLEOTIDE SEQUENCE [LARGE SCALE GENOMIC DNA]</scope>
    <source>
        <strain evidence="8">DSM 24597 / LMG 26175 / WPAGA1</strain>
    </source>
</reference>
<organism evidence="7 8">
    <name type="scientific">Flammeovirga pacifica</name>
    <dbReference type="NCBI Taxonomy" id="915059"/>
    <lineage>
        <taxon>Bacteria</taxon>
        <taxon>Pseudomonadati</taxon>
        <taxon>Bacteroidota</taxon>
        <taxon>Cytophagia</taxon>
        <taxon>Cytophagales</taxon>
        <taxon>Flammeovirgaceae</taxon>
        <taxon>Flammeovirga</taxon>
    </lineage>
</organism>
<keyword evidence="5" id="KW-0742">SOS response</keyword>
<evidence type="ECO:0000259" key="6">
    <source>
        <dbReference type="PROSITE" id="PS50173"/>
    </source>
</evidence>
<comment type="caution">
    <text evidence="7">The sequence shown here is derived from an EMBL/GenBank/DDBJ whole genome shotgun (WGS) entry which is preliminary data.</text>
</comment>
<dbReference type="SUPFAM" id="SSF56672">
    <property type="entry name" value="DNA/RNA polymerases"/>
    <property type="match status" value="1"/>
</dbReference>
<dbReference type="STRING" id="915059.NH26_08835"/>
<dbReference type="Gene3D" id="3.30.70.270">
    <property type="match status" value="1"/>
</dbReference>
<feature type="domain" description="UmuC" evidence="6">
    <location>
        <begin position="13"/>
        <end position="195"/>
    </location>
</feature>
<dbReference type="InterPro" id="IPR050116">
    <property type="entry name" value="DNA_polymerase-Y"/>
</dbReference>
<protein>
    <recommendedName>
        <fullName evidence="6">UmuC domain-containing protein</fullName>
    </recommendedName>
</protein>
<dbReference type="GO" id="GO:0042276">
    <property type="term" value="P:error-prone translesion synthesis"/>
    <property type="evidence" value="ECO:0007669"/>
    <property type="project" value="TreeGrafter"/>
</dbReference>
<dbReference type="PANTHER" id="PTHR11076">
    <property type="entry name" value="DNA REPAIR POLYMERASE UMUC / TRANSFERASE FAMILY MEMBER"/>
    <property type="match status" value="1"/>
</dbReference>
<name>A0A1S1Z5I6_FLAPC</name>
<evidence type="ECO:0000256" key="2">
    <source>
        <dbReference type="ARBA" id="ARBA00022763"/>
    </source>
</evidence>
<evidence type="ECO:0000313" key="7">
    <source>
        <dbReference type="EMBL" id="OHX68501.1"/>
    </source>
</evidence>
<dbReference type="SUPFAM" id="SSF100879">
    <property type="entry name" value="Lesion bypass DNA polymerase (Y-family), little finger domain"/>
    <property type="match status" value="1"/>
</dbReference>
<dbReference type="Pfam" id="PF00817">
    <property type="entry name" value="IMS"/>
    <property type="match status" value="1"/>
</dbReference>
<keyword evidence="8" id="KW-1185">Reference proteome</keyword>
<dbReference type="Pfam" id="PF13438">
    <property type="entry name" value="DUF4113"/>
    <property type="match status" value="1"/>
</dbReference>
<dbReference type="PROSITE" id="PS50173">
    <property type="entry name" value="UMUC"/>
    <property type="match status" value="1"/>
</dbReference>
<dbReference type="PANTHER" id="PTHR11076:SF34">
    <property type="entry name" value="PROTEIN UMUC"/>
    <property type="match status" value="1"/>
</dbReference>
<dbReference type="InterPro" id="IPR017961">
    <property type="entry name" value="DNA_pol_Y-fam_little_finger"/>
</dbReference>
<evidence type="ECO:0000313" key="8">
    <source>
        <dbReference type="Proteomes" id="UP000179797"/>
    </source>
</evidence>
<dbReference type="Gene3D" id="3.40.1170.60">
    <property type="match status" value="1"/>
</dbReference>
<keyword evidence="3" id="KW-0741">SOS mutagenesis</keyword>
<dbReference type="InterPro" id="IPR025188">
    <property type="entry name" value="DUF4113"/>
</dbReference>
<dbReference type="Pfam" id="PF11799">
    <property type="entry name" value="IMS_C"/>
    <property type="match status" value="1"/>
</dbReference>
<sequence>MKEDTFGRQQKKYALVDCNSFYASCEKVFRPDLEHRPVVVLSNNDGCVVAGSKEAKKLGLKMGTPFFKVKNVIHKHQVAVFSSNYALYASLSKRVMSILKQYAHSIEVYSIDEAFLDLTQTEGTEEIGQIIKDRVMKETGIPVAIGIAPTKTLAKLANHVAKKDDRFDGVCEFTSYEENKQFIAHWPVDELWGVGRQHTKSLHTFNIRTIGSFMDLPEGKIKSQWHTPVWRIFKELQGIRIHSFVAQVPKKKGIGTARSFSKPLSDWNRLKEIVAGFAAMVAEKLRKQNCCTKRISVFVSTDKYREQNPYYGSKSIRLDIPTDDTATLIKTLMPLLKDIYRKGHNYRKAGIYVMDLCPNYSRQLSLETSCTSKYLTRRSSLLSTIDQLNNKMGKNTIVFATQRIAHRNAFDMKQEHKSANFTTYIDDFLSVR</sequence>
<dbReference type="GO" id="GO:0003684">
    <property type="term" value="F:damaged DNA binding"/>
    <property type="evidence" value="ECO:0007669"/>
    <property type="project" value="InterPro"/>
</dbReference>
<dbReference type="GO" id="GO:0006281">
    <property type="term" value="P:DNA repair"/>
    <property type="evidence" value="ECO:0007669"/>
    <property type="project" value="UniProtKB-KW"/>
</dbReference>
<dbReference type="Proteomes" id="UP000179797">
    <property type="component" value="Unassembled WGS sequence"/>
</dbReference>
<dbReference type="InterPro" id="IPR036775">
    <property type="entry name" value="DNA_pol_Y-fam_lit_finger_sf"/>
</dbReference>
<dbReference type="EMBL" id="JRYR02000001">
    <property type="protein sequence ID" value="OHX68501.1"/>
    <property type="molecule type" value="Genomic_DNA"/>
</dbReference>
<keyword evidence="4" id="KW-0234">DNA repair</keyword>
<proteinExistence type="inferred from homology"/>
<dbReference type="Gene3D" id="1.10.150.20">
    <property type="entry name" value="5' to 3' exonuclease, C-terminal subdomain"/>
    <property type="match status" value="1"/>
</dbReference>
<evidence type="ECO:0000256" key="4">
    <source>
        <dbReference type="ARBA" id="ARBA00023204"/>
    </source>
</evidence>
<dbReference type="AlphaFoldDB" id="A0A1S1Z5I6"/>
<comment type="similarity">
    <text evidence="1">Belongs to the DNA polymerase type-Y family.</text>
</comment>
<keyword evidence="2" id="KW-0227">DNA damage</keyword>
<dbReference type="InterPro" id="IPR043128">
    <property type="entry name" value="Rev_trsase/Diguanyl_cyclase"/>
</dbReference>
<dbReference type="InterPro" id="IPR043502">
    <property type="entry name" value="DNA/RNA_pol_sf"/>
</dbReference>
<dbReference type="Gene3D" id="3.30.1490.100">
    <property type="entry name" value="DNA polymerase, Y-family, little finger domain"/>
    <property type="match status" value="1"/>
</dbReference>
<evidence type="ECO:0000256" key="3">
    <source>
        <dbReference type="ARBA" id="ARBA00023199"/>
    </source>
</evidence>
<dbReference type="GO" id="GO:0005829">
    <property type="term" value="C:cytosol"/>
    <property type="evidence" value="ECO:0007669"/>
    <property type="project" value="TreeGrafter"/>
</dbReference>